<gene>
    <name evidence="2" type="ORF">WNY59_13425</name>
</gene>
<dbReference type="InterPro" id="IPR021457">
    <property type="entry name" value="DUF3108"/>
</dbReference>
<dbReference type="RefSeq" id="WP_342848867.1">
    <property type="nucleotide sequence ID" value="NZ_JBBMQO010000007.1"/>
</dbReference>
<accession>A0ABU9T8Y3</accession>
<keyword evidence="3" id="KW-1185">Reference proteome</keyword>
<feature type="signal peptide" evidence="1">
    <location>
        <begin position="1"/>
        <end position="24"/>
    </location>
</feature>
<reference evidence="2 3" key="1">
    <citation type="submission" date="2024-03" db="EMBL/GenBank/DDBJ databases">
        <title>Community enrichment and isolation of bacterial strains for fucoidan degradation.</title>
        <authorList>
            <person name="Sichert A."/>
        </authorList>
    </citation>
    <scope>NUCLEOTIDE SEQUENCE [LARGE SCALE GENOMIC DNA]</scope>
    <source>
        <strain evidence="2 3">AS62</strain>
    </source>
</reference>
<protein>
    <submittedName>
        <fullName evidence="2">DUF3108 domain-containing protein</fullName>
    </submittedName>
</protein>
<comment type="caution">
    <text evidence="2">The sequence shown here is derived from an EMBL/GenBank/DDBJ whole genome shotgun (WGS) entry which is preliminary data.</text>
</comment>
<name>A0ABU9T8Y3_9HYPH</name>
<evidence type="ECO:0000313" key="3">
    <source>
        <dbReference type="Proteomes" id="UP001477870"/>
    </source>
</evidence>
<organism evidence="2 3">
    <name type="scientific">Ahrensia kielensis</name>
    <dbReference type="NCBI Taxonomy" id="76980"/>
    <lineage>
        <taxon>Bacteria</taxon>
        <taxon>Pseudomonadati</taxon>
        <taxon>Pseudomonadota</taxon>
        <taxon>Alphaproteobacteria</taxon>
        <taxon>Hyphomicrobiales</taxon>
        <taxon>Ahrensiaceae</taxon>
        <taxon>Ahrensia</taxon>
    </lineage>
</organism>
<dbReference type="Pfam" id="PF11306">
    <property type="entry name" value="DUF3108"/>
    <property type="match status" value="1"/>
</dbReference>
<dbReference type="Proteomes" id="UP001477870">
    <property type="component" value="Unassembled WGS sequence"/>
</dbReference>
<evidence type="ECO:0000313" key="2">
    <source>
        <dbReference type="EMBL" id="MEM5502591.1"/>
    </source>
</evidence>
<evidence type="ECO:0000256" key="1">
    <source>
        <dbReference type="SAM" id="SignalP"/>
    </source>
</evidence>
<feature type="chain" id="PRO_5045689747" evidence="1">
    <location>
        <begin position="25"/>
        <end position="260"/>
    </location>
</feature>
<sequence>MKRLLKFMAFAALGAGATTNSSFAADFASEYSISIIGINIGKSEFKTSINDTQYKISGSLNASGIATVFTSTSGNLTASGKLNNNKVLATAFDVKYKDGDKNKRTTLGFSDGNVTKISNTPKPKKKGKWVEVQKSHLNDVLDPMAAILVPAKSFKSVCNNTLKIFDGEMRADFPMRYLRTIPFSAQGYKGDAVTCRASFKPISGYDANKKDINWMRDSGRIEISFAPVGNTGYFAPVAAKIKTRIGMANIRASRFEALTN</sequence>
<proteinExistence type="predicted"/>
<keyword evidence="1" id="KW-0732">Signal</keyword>
<dbReference type="EMBL" id="JBBMQO010000007">
    <property type="protein sequence ID" value="MEM5502591.1"/>
    <property type="molecule type" value="Genomic_DNA"/>
</dbReference>